<keyword evidence="9" id="KW-1185">Reference proteome</keyword>
<keyword evidence="2 5" id="KW-0812">Transmembrane</keyword>
<protein>
    <submittedName>
        <fullName evidence="8">TLC domain-containing protein</fullName>
    </submittedName>
</protein>
<proteinExistence type="predicted"/>
<dbReference type="PROSITE" id="PS50922">
    <property type="entry name" value="TLC"/>
    <property type="match status" value="1"/>
</dbReference>
<feature type="transmembrane region" description="Helical" evidence="6">
    <location>
        <begin position="36"/>
        <end position="60"/>
    </location>
</feature>
<feature type="transmembrane region" description="Helical" evidence="6">
    <location>
        <begin position="200"/>
        <end position="220"/>
    </location>
</feature>
<keyword evidence="4 5" id="KW-0472">Membrane</keyword>
<dbReference type="InterPro" id="IPR006634">
    <property type="entry name" value="TLC-dom"/>
</dbReference>
<dbReference type="AlphaFoldDB" id="A0A7C8ICK0"/>
<feature type="transmembrane region" description="Helical" evidence="6">
    <location>
        <begin position="141"/>
        <end position="161"/>
    </location>
</feature>
<comment type="subcellular location">
    <subcellularLocation>
        <location evidence="1">Membrane</location>
        <topology evidence="1">Multi-pass membrane protein</topology>
    </subcellularLocation>
</comment>
<feature type="transmembrane region" description="Helical" evidence="6">
    <location>
        <begin position="110"/>
        <end position="129"/>
    </location>
</feature>
<dbReference type="GO" id="GO:0005783">
    <property type="term" value="C:endoplasmic reticulum"/>
    <property type="evidence" value="ECO:0007669"/>
    <property type="project" value="TreeGrafter"/>
</dbReference>
<keyword evidence="3 6" id="KW-1133">Transmembrane helix</keyword>
<accession>A0A7C8ICK0</accession>
<evidence type="ECO:0000256" key="2">
    <source>
        <dbReference type="ARBA" id="ARBA00022692"/>
    </source>
</evidence>
<organism evidence="8 9">
    <name type="scientific">Massariosphaeria phaeospora</name>
    <dbReference type="NCBI Taxonomy" id="100035"/>
    <lineage>
        <taxon>Eukaryota</taxon>
        <taxon>Fungi</taxon>
        <taxon>Dikarya</taxon>
        <taxon>Ascomycota</taxon>
        <taxon>Pezizomycotina</taxon>
        <taxon>Dothideomycetes</taxon>
        <taxon>Pleosporomycetidae</taxon>
        <taxon>Pleosporales</taxon>
        <taxon>Pleosporales incertae sedis</taxon>
        <taxon>Massariosphaeria</taxon>
    </lineage>
</organism>
<dbReference type="PANTHER" id="PTHR13439:SF0">
    <property type="entry name" value="TOPOISOMERASE I DAMAGE AFFECTED PROTEIN 4"/>
    <property type="match status" value="1"/>
</dbReference>
<feature type="domain" description="TLC" evidence="7">
    <location>
        <begin position="69"/>
        <end position="307"/>
    </location>
</feature>
<gene>
    <name evidence="8" type="ORF">BDV95DRAFT_604807</name>
</gene>
<feature type="transmembrane region" description="Helical" evidence="6">
    <location>
        <begin position="167"/>
        <end position="188"/>
    </location>
</feature>
<dbReference type="PANTHER" id="PTHR13439">
    <property type="entry name" value="CT120 PROTEIN"/>
    <property type="match status" value="1"/>
</dbReference>
<comment type="caution">
    <text evidence="8">The sequence shown here is derived from an EMBL/GenBank/DDBJ whole genome shotgun (WGS) entry which is preliminary data.</text>
</comment>
<dbReference type="Proteomes" id="UP000481861">
    <property type="component" value="Unassembled WGS sequence"/>
</dbReference>
<dbReference type="EMBL" id="JAADJZ010000006">
    <property type="protein sequence ID" value="KAF2874646.1"/>
    <property type="molecule type" value="Genomic_DNA"/>
</dbReference>
<dbReference type="InterPro" id="IPR050846">
    <property type="entry name" value="TLCD"/>
</dbReference>
<dbReference type="GO" id="GO:0055088">
    <property type="term" value="P:lipid homeostasis"/>
    <property type="evidence" value="ECO:0007669"/>
    <property type="project" value="TreeGrafter"/>
</dbReference>
<evidence type="ECO:0000313" key="8">
    <source>
        <dbReference type="EMBL" id="KAF2874646.1"/>
    </source>
</evidence>
<feature type="transmembrane region" description="Helical" evidence="6">
    <location>
        <begin position="274"/>
        <end position="295"/>
    </location>
</feature>
<dbReference type="Pfam" id="PF03798">
    <property type="entry name" value="TRAM_LAG1_CLN8"/>
    <property type="match status" value="1"/>
</dbReference>
<sequence length="372" mass="42066">MHDPFPIAPPALLVPYVERLAEYTSLKTLPLHFHELIFAFTLYHSIFRYISPAVSSYLFPRTYAALNARTKLSWDVHVVSFCQSTLVCTLALYVMWHDEERSDMNWQGKVWGYTGASGLVQAFAGGYFLWDLVVTARNVSIFGPGMLAHAISALFVFSLGFRPFVNFYGPTFILYELSSPFLNIHWFCDKLNMTGTNLQLYNGIILLGMFFSCRLVWGTYQSLQVGSEVWRAVMTNNITLTDPAFGKLSNGTLAPDLVPQAQIMRFAGERVVPHWLAACYLASNFVLNGLNWFWFGKMIETLRSRFDPPFGTREPAQRQEKVLVEGTNVSTPNAATTGNDVDYVGAVKVEKHATHLEVEQLEVKSRTNRRKG</sequence>
<evidence type="ECO:0000259" key="7">
    <source>
        <dbReference type="PROSITE" id="PS50922"/>
    </source>
</evidence>
<evidence type="ECO:0000256" key="6">
    <source>
        <dbReference type="SAM" id="Phobius"/>
    </source>
</evidence>
<name>A0A7C8ICK0_9PLEO</name>
<evidence type="ECO:0000256" key="3">
    <source>
        <dbReference type="ARBA" id="ARBA00022989"/>
    </source>
</evidence>
<evidence type="ECO:0000256" key="4">
    <source>
        <dbReference type="ARBA" id="ARBA00023136"/>
    </source>
</evidence>
<evidence type="ECO:0000256" key="1">
    <source>
        <dbReference type="ARBA" id="ARBA00004141"/>
    </source>
</evidence>
<reference evidence="8 9" key="1">
    <citation type="submission" date="2020-01" db="EMBL/GenBank/DDBJ databases">
        <authorList>
            <consortium name="DOE Joint Genome Institute"/>
            <person name="Haridas S."/>
            <person name="Albert R."/>
            <person name="Binder M."/>
            <person name="Bloem J."/>
            <person name="Labutti K."/>
            <person name="Salamov A."/>
            <person name="Andreopoulos B."/>
            <person name="Baker S.E."/>
            <person name="Barry K."/>
            <person name="Bills G."/>
            <person name="Bluhm B.H."/>
            <person name="Cannon C."/>
            <person name="Castanera R."/>
            <person name="Culley D.E."/>
            <person name="Daum C."/>
            <person name="Ezra D."/>
            <person name="Gonzalez J.B."/>
            <person name="Henrissat B."/>
            <person name="Kuo A."/>
            <person name="Liang C."/>
            <person name="Lipzen A."/>
            <person name="Lutzoni F."/>
            <person name="Magnuson J."/>
            <person name="Mondo S."/>
            <person name="Nolan M."/>
            <person name="Ohm R."/>
            <person name="Pangilinan J."/>
            <person name="Park H.-J.H."/>
            <person name="Ramirez L."/>
            <person name="Alfaro M."/>
            <person name="Sun H."/>
            <person name="Tritt A."/>
            <person name="Yoshinaga Y."/>
            <person name="Zwiers L.-H.L."/>
            <person name="Turgeon B.G."/>
            <person name="Goodwin S.B."/>
            <person name="Spatafora J.W."/>
            <person name="Crous P.W."/>
            <person name="Grigoriev I.V."/>
        </authorList>
    </citation>
    <scope>NUCLEOTIDE SEQUENCE [LARGE SCALE GENOMIC DNA]</scope>
    <source>
        <strain evidence="8 9">CBS 611.86</strain>
    </source>
</reference>
<dbReference type="OrthoDB" id="10266980at2759"/>
<dbReference type="GO" id="GO:0016020">
    <property type="term" value="C:membrane"/>
    <property type="evidence" value="ECO:0007669"/>
    <property type="project" value="UniProtKB-SubCell"/>
</dbReference>
<dbReference type="SMART" id="SM00724">
    <property type="entry name" value="TLC"/>
    <property type="match status" value="1"/>
</dbReference>
<feature type="transmembrane region" description="Helical" evidence="6">
    <location>
        <begin position="72"/>
        <end position="95"/>
    </location>
</feature>
<evidence type="ECO:0000256" key="5">
    <source>
        <dbReference type="PROSITE-ProRule" id="PRU00205"/>
    </source>
</evidence>
<evidence type="ECO:0000313" key="9">
    <source>
        <dbReference type="Proteomes" id="UP000481861"/>
    </source>
</evidence>